<dbReference type="SUPFAM" id="SSF53732">
    <property type="entry name" value="Aconitase iron-sulfur domain"/>
    <property type="match status" value="1"/>
</dbReference>
<evidence type="ECO:0000259" key="11">
    <source>
        <dbReference type="Pfam" id="PF00694"/>
    </source>
</evidence>
<dbReference type="Pfam" id="PF00330">
    <property type="entry name" value="Aconitase"/>
    <property type="match status" value="2"/>
</dbReference>
<dbReference type="CDD" id="cd01586">
    <property type="entry name" value="AcnA_IRP"/>
    <property type="match status" value="1"/>
</dbReference>
<evidence type="ECO:0000256" key="8">
    <source>
        <dbReference type="ARBA" id="ARBA00023239"/>
    </source>
</evidence>
<organism evidence="12 13">
    <name type="scientific">Sesamum angolense</name>
    <dbReference type="NCBI Taxonomy" id="2727404"/>
    <lineage>
        <taxon>Eukaryota</taxon>
        <taxon>Viridiplantae</taxon>
        <taxon>Streptophyta</taxon>
        <taxon>Embryophyta</taxon>
        <taxon>Tracheophyta</taxon>
        <taxon>Spermatophyta</taxon>
        <taxon>Magnoliopsida</taxon>
        <taxon>eudicotyledons</taxon>
        <taxon>Gunneridae</taxon>
        <taxon>Pentapetalae</taxon>
        <taxon>asterids</taxon>
        <taxon>lamiids</taxon>
        <taxon>Lamiales</taxon>
        <taxon>Pedaliaceae</taxon>
        <taxon>Sesamum</taxon>
    </lineage>
</organism>
<keyword evidence="7" id="KW-0411">Iron-sulfur</keyword>
<dbReference type="FunFam" id="3.30.499.10:FF:000002">
    <property type="entry name" value="Aconitate hydratase"/>
    <property type="match status" value="1"/>
</dbReference>
<reference evidence="12" key="2">
    <citation type="journal article" date="2024" name="Plant">
        <title>Genomic evolution and insights into agronomic trait innovations of Sesamum species.</title>
        <authorList>
            <person name="Miao H."/>
            <person name="Wang L."/>
            <person name="Qu L."/>
            <person name="Liu H."/>
            <person name="Sun Y."/>
            <person name="Le M."/>
            <person name="Wang Q."/>
            <person name="Wei S."/>
            <person name="Zheng Y."/>
            <person name="Lin W."/>
            <person name="Duan Y."/>
            <person name="Cao H."/>
            <person name="Xiong S."/>
            <person name="Wang X."/>
            <person name="Wei L."/>
            <person name="Li C."/>
            <person name="Ma Q."/>
            <person name="Ju M."/>
            <person name="Zhao R."/>
            <person name="Li G."/>
            <person name="Mu C."/>
            <person name="Tian Q."/>
            <person name="Mei H."/>
            <person name="Zhang T."/>
            <person name="Gao T."/>
            <person name="Zhang H."/>
        </authorList>
    </citation>
    <scope>NUCLEOTIDE SEQUENCE</scope>
    <source>
        <strain evidence="12">K16</strain>
    </source>
</reference>
<evidence type="ECO:0000256" key="5">
    <source>
        <dbReference type="ARBA" id="ARBA00022723"/>
    </source>
</evidence>
<dbReference type="InterPro" id="IPR036008">
    <property type="entry name" value="Aconitase_4Fe-4S_dom"/>
</dbReference>
<proteinExistence type="inferred from homology"/>
<dbReference type="FunFam" id="3.20.19.10:FF:000001">
    <property type="entry name" value="Aconitate hydratase"/>
    <property type="match status" value="1"/>
</dbReference>
<keyword evidence="5" id="KW-0479">Metal-binding</keyword>
<feature type="domain" description="Aconitase/3-isopropylmalate dehydratase large subunit alpha/beta/alpha" evidence="10">
    <location>
        <begin position="613"/>
        <end position="648"/>
    </location>
</feature>
<dbReference type="SUPFAM" id="SSF52016">
    <property type="entry name" value="LeuD/IlvD-like"/>
    <property type="match status" value="1"/>
</dbReference>
<dbReference type="GO" id="GO:0006101">
    <property type="term" value="P:citrate metabolic process"/>
    <property type="evidence" value="ECO:0007669"/>
    <property type="project" value="UniProtKB-ARBA"/>
</dbReference>
<evidence type="ECO:0000259" key="10">
    <source>
        <dbReference type="Pfam" id="PF00330"/>
    </source>
</evidence>
<dbReference type="Gene3D" id="3.20.19.10">
    <property type="entry name" value="Aconitase, domain 4"/>
    <property type="match status" value="1"/>
</dbReference>
<protein>
    <recommendedName>
        <fullName evidence="3">aconitate hydratase</fullName>
        <ecNumber evidence="3">4.2.1.3</ecNumber>
    </recommendedName>
</protein>
<dbReference type="EC" id="4.2.1.3" evidence="3"/>
<reference evidence="12" key="1">
    <citation type="submission" date="2020-06" db="EMBL/GenBank/DDBJ databases">
        <authorList>
            <person name="Li T."/>
            <person name="Hu X."/>
            <person name="Zhang T."/>
            <person name="Song X."/>
            <person name="Zhang H."/>
            <person name="Dai N."/>
            <person name="Sheng W."/>
            <person name="Hou X."/>
            <person name="Wei L."/>
        </authorList>
    </citation>
    <scope>NUCLEOTIDE SEQUENCE</scope>
    <source>
        <strain evidence="12">K16</strain>
        <tissue evidence="12">Leaf</tissue>
    </source>
</reference>
<sequence>MYISTYCSSSSASSSSILKACRVRFASTLSSSVNHSFSSPSRTFARNPPSRPSIVGYRSLSFSSALRSIRCSAPRWSHGVDWRSPVSLRAQIRTASPVLERFERKIATMASEHPFSGILSGLPKPGGGEFGKFYSLPALKDPRIDKLPYSIRILLESAIRNCDNFQVTKEDVEKIIDWENSAPKQVEIPFKPARVLLQDFTGVPAVVDLASMREAIKDLGSNPTKSILWYAASPLCINLLAVPVDLVIDHSVQVDVARSENAVQANMDLEFKRNKERFAFLKWGSTAFHNMLVVPPGSGIVHQVNLEYLGRVVFNTEGIMYPDSVVGTDSHTTMIDGLGVAGWGVGGIEAEAAMLGQPMSMVLPGVVGFKLSGKLRDGVTATDLVLTVTQMLRKHGVVGKFVEFYGEGMGKLSLADRATIANMSPEYGATMGFFPVDHVTLQYLKLTGRSDETVAMIEAYLRANKMFVDYSEPQQDRVYSSYLELDLADVEPCISGPKRPHDRVPLKDMKADWHSCLDNKVGFKGFAVPKEQQEKVVKFSFHGQPAELKNGSVVIAAITSCTNTSNPSVMLGAGLVAKKACELGLEVKPWVKTSLAPGSGVVTKYLLQRPVAAAVLSGNRNFEGRVHPLTRANYLASPPLVVAYALAGTVDIDFDKEPIGTGKDGRAFISRTSGLPVKKLHSHYKRKSILESVVCTFIKPLWWDSESTYIHKPPYFNGMTMDPPGPRGVKDAYCLLLFGDSITTDHISPAGSIHKDSPAAKYLVERGVDRKDFNSYGSRRGNDEVMARGTFANIRIVNKLLNGEVGPKTIHIPTGEKLYVYDAAMVRFVDFAYHARYKSAGHDTIVLAGAEYGSGSSRDWAAKGPMLQGVKAVIAKSFERIHRSNLVGMGIIPLCFKPGEDADTLGLTGQERYTIDLPTNKNDIRPGQDITVTTDNGKSFTCTLRFDTEVELAYFDHGASFSMSFGIYPNSERDEERSQLCGLSISSSCRTLGHGGNFTWFLVLLLVKQKYSNYVTIPGCDLGKINMLISLTISSATSWESALTMASSSESQHPQKKIRFGFAAVACLLVNLQKTQVEKLHLGNLSLDRPITVH</sequence>
<dbReference type="InterPro" id="IPR001030">
    <property type="entry name" value="Acoase/IPM_deHydtase_lsu_aba"/>
</dbReference>
<keyword evidence="4" id="KW-0004">4Fe-4S</keyword>
<dbReference type="GO" id="GO:0046872">
    <property type="term" value="F:metal ion binding"/>
    <property type="evidence" value="ECO:0007669"/>
    <property type="project" value="UniProtKB-KW"/>
</dbReference>
<dbReference type="GO" id="GO:0006102">
    <property type="term" value="P:isocitrate metabolic process"/>
    <property type="evidence" value="ECO:0007669"/>
    <property type="project" value="UniProtKB-ARBA"/>
</dbReference>
<dbReference type="NCBIfam" id="NF006757">
    <property type="entry name" value="PRK09277.1"/>
    <property type="match status" value="1"/>
</dbReference>
<comment type="catalytic activity">
    <reaction evidence="9">
        <text>citrate = D-threo-isocitrate</text>
        <dbReference type="Rhea" id="RHEA:10336"/>
        <dbReference type="ChEBI" id="CHEBI:15562"/>
        <dbReference type="ChEBI" id="CHEBI:16947"/>
        <dbReference type="EC" id="4.2.1.3"/>
    </reaction>
</comment>
<dbReference type="PANTHER" id="PTHR11670">
    <property type="entry name" value="ACONITASE/IRON-RESPONSIVE ELEMENT FAMILY MEMBER"/>
    <property type="match status" value="1"/>
</dbReference>
<evidence type="ECO:0000313" key="12">
    <source>
        <dbReference type="EMBL" id="KAK4398531.1"/>
    </source>
</evidence>
<comment type="cofactor">
    <cofactor evidence="1">
        <name>[4Fe-4S] cluster</name>
        <dbReference type="ChEBI" id="CHEBI:49883"/>
    </cofactor>
</comment>
<dbReference type="Pfam" id="PF00694">
    <property type="entry name" value="Aconitase_C"/>
    <property type="match status" value="1"/>
</dbReference>
<comment type="caution">
    <text evidence="12">The sequence shown here is derived from an EMBL/GenBank/DDBJ whole genome shotgun (WGS) entry which is preliminary data.</text>
</comment>
<evidence type="ECO:0000256" key="7">
    <source>
        <dbReference type="ARBA" id="ARBA00023014"/>
    </source>
</evidence>
<accession>A0AAE1WS58</accession>
<evidence type="ECO:0000313" key="13">
    <source>
        <dbReference type="Proteomes" id="UP001289374"/>
    </source>
</evidence>
<evidence type="ECO:0000256" key="2">
    <source>
        <dbReference type="ARBA" id="ARBA00007185"/>
    </source>
</evidence>
<keyword evidence="8" id="KW-0456">Lyase</keyword>
<dbReference type="InterPro" id="IPR006249">
    <property type="entry name" value="Aconitase/IRP2"/>
</dbReference>
<dbReference type="EMBL" id="JACGWL010000007">
    <property type="protein sequence ID" value="KAK4398531.1"/>
    <property type="molecule type" value="Genomic_DNA"/>
</dbReference>
<dbReference type="AlphaFoldDB" id="A0AAE1WS58"/>
<dbReference type="InterPro" id="IPR000573">
    <property type="entry name" value="AconitaseA/IPMdHydase_ssu_swvl"/>
</dbReference>
<dbReference type="InterPro" id="IPR015931">
    <property type="entry name" value="Acnase/IPM_dHydase_lsu_aba_1/3"/>
</dbReference>
<name>A0AAE1WS58_9LAMI</name>
<dbReference type="PROSITE" id="PS00450">
    <property type="entry name" value="ACONITASE_1"/>
    <property type="match status" value="1"/>
</dbReference>
<evidence type="ECO:0000256" key="4">
    <source>
        <dbReference type="ARBA" id="ARBA00022485"/>
    </source>
</evidence>
<dbReference type="PRINTS" id="PR00415">
    <property type="entry name" value="ACONITASE"/>
</dbReference>
<evidence type="ECO:0000256" key="9">
    <source>
        <dbReference type="ARBA" id="ARBA00023501"/>
    </source>
</evidence>
<dbReference type="Proteomes" id="UP001289374">
    <property type="component" value="Unassembled WGS sequence"/>
</dbReference>
<dbReference type="InterPro" id="IPR018136">
    <property type="entry name" value="Aconitase_4Fe-4S_BS"/>
</dbReference>
<evidence type="ECO:0000256" key="3">
    <source>
        <dbReference type="ARBA" id="ARBA00012926"/>
    </source>
</evidence>
<keyword evidence="6" id="KW-0408">Iron</keyword>
<dbReference type="CDD" id="cd01580">
    <property type="entry name" value="AcnA_IRP_Swivel"/>
    <property type="match status" value="1"/>
</dbReference>
<dbReference type="InterPro" id="IPR044137">
    <property type="entry name" value="AcnA_IRP_Swivel"/>
</dbReference>
<feature type="domain" description="Aconitase A/isopropylmalate dehydratase small subunit swivel" evidence="11">
    <location>
        <begin position="760"/>
        <end position="897"/>
    </location>
</feature>
<evidence type="ECO:0000256" key="1">
    <source>
        <dbReference type="ARBA" id="ARBA00001966"/>
    </source>
</evidence>
<dbReference type="GO" id="GO:0051539">
    <property type="term" value="F:4 iron, 4 sulfur cluster binding"/>
    <property type="evidence" value="ECO:0007669"/>
    <property type="project" value="UniProtKB-KW"/>
</dbReference>
<dbReference type="GO" id="GO:0003994">
    <property type="term" value="F:aconitate hydratase activity"/>
    <property type="evidence" value="ECO:0007669"/>
    <property type="project" value="UniProtKB-EC"/>
</dbReference>
<gene>
    <name evidence="12" type="ORF">Sango_1328600</name>
</gene>
<evidence type="ECO:0000256" key="6">
    <source>
        <dbReference type="ARBA" id="ARBA00023004"/>
    </source>
</evidence>
<keyword evidence="13" id="KW-1185">Reference proteome</keyword>
<dbReference type="InterPro" id="IPR015928">
    <property type="entry name" value="Aconitase/3IPM_dehydase_swvl"/>
</dbReference>
<dbReference type="Gene3D" id="3.30.499.10">
    <property type="entry name" value="Aconitase, domain 3"/>
    <property type="match status" value="3"/>
</dbReference>
<comment type="similarity">
    <text evidence="2">Belongs to the aconitase/IPM isomerase family.</text>
</comment>
<feature type="domain" description="Aconitase/3-isopropylmalate dehydratase large subunit alpha/beta/alpha" evidence="10">
    <location>
        <begin position="173"/>
        <end position="607"/>
    </location>
</feature>
<dbReference type="Gene3D" id="6.10.190.10">
    <property type="match status" value="1"/>
</dbReference>